<keyword evidence="2" id="KW-1185">Reference proteome</keyword>
<accession>A0A164TDA5</accession>
<dbReference type="AlphaFoldDB" id="A0A164TDA5"/>
<name>A0A164TDA5_9AGAM</name>
<evidence type="ECO:0000313" key="2">
    <source>
        <dbReference type="Proteomes" id="UP000076722"/>
    </source>
</evidence>
<dbReference type="Proteomes" id="UP000076722">
    <property type="component" value="Unassembled WGS sequence"/>
</dbReference>
<dbReference type="EMBL" id="KV419411">
    <property type="protein sequence ID" value="KZS92276.1"/>
    <property type="molecule type" value="Genomic_DNA"/>
</dbReference>
<reference evidence="1 2" key="1">
    <citation type="journal article" date="2016" name="Mol. Biol. Evol.">
        <title>Comparative Genomics of Early-Diverging Mushroom-Forming Fungi Provides Insights into the Origins of Lignocellulose Decay Capabilities.</title>
        <authorList>
            <person name="Nagy L.G."/>
            <person name="Riley R."/>
            <person name="Tritt A."/>
            <person name="Adam C."/>
            <person name="Daum C."/>
            <person name="Floudas D."/>
            <person name="Sun H."/>
            <person name="Yadav J.S."/>
            <person name="Pangilinan J."/>
            <person name="Larsson K.H."/>
            <person name="Matsuura K."/>
            <person name="Barry K."/>
            <person name="Labutti K."/>
            <person name="Kuo R."/>
            <person name="Ohm R.A."/>
            <person name="Bhattacharya S.S."/>
            <person name="Shirouzu T."/>
            <person name="Yoshinaga Y."/>
            <person name="Martin F.M."/>
            <person name="Grigoriev I.V."/>
            <person name="Hibbett D.S."/>
        </authorList>
    </citation>
    <scope>NUCLEOTIDE SEQUENCE [LARGE SCALE GENOMIC DNA]</scope>
    <source>
        <strain evidence="1 2">HHB9708</strain>
    </source>
</reference>
<protein>
    <submittedName>
        <fullName evidence="1">Uncharacterized protein</fullName>
    </submittedName>
</protein>
<proteinExistence type="predicted"/>
<gene>
    <name evidence="1" type="ORF">SISNIDRAFT_486806</name>
</gene>
<organism evidence="1 2">
    <name type="scientific">Sistotremastrum niveocremeum HHB9708</name>
    <dbReference type="NCBI Taxonomy" id="1314777"/>
    <lineage>
        <taxon>Eukaryota</taxon>
        <taxon>Fungi</taxon>
        <taxon>Dikarya</taxon>
        <taxon>Basidiomycota</taxon>
        <taxon>Agaricomycotina</taxon>
        <taxon>Agaricomycetes</taxon>
        <taxon>Sistotremastrales</taxon>
        <taxon>Sistotremastraceae</taxon>
        <taxon>Sertulicium</taxon>
        <taxon>Sertulicium niveocremeum</taxon>
    </lineage>
</organism>
<evidence type="ECO:0000313" key="1">
    <source>
        <dbReference type="EMBL" id="KZS92276.1"/>
    </source>
</evidence>
<sequence>MALHAKEVDITDKRFGEMTCHLKVTIPDDDIMLVTIRDPYLIAICPIVGGTSNSYLVDWRKQTVILFNILRPSGSESIEMGMARQFLEISEIVLHPEESMMIVIYKTYHDDEKCRIHLCRVDIPLDMTPIAQDRSLRPSHLRHHMIESRGVLTPLSVFLSESPFVLSVLSVGLRALSGLSWVLDVIIHIDHTSTLAPRVQADNRDSAVQSHTCRIAIDLTNWTSTTTALDNSIFKPDDRIVNYSLYHWSERTMEQLQGTPIFVVERSGQVEVFIPKFENGDGHEPYWVSWALPGPNSNPTPNPETSQTVIDAYFWKSVVSLFNVHTGKLYACFGKYLCVVQL</sequence>